<keyword evidence="2" id="KW-0547">Nucleotide-binding</keyword>
<dbReference type="SMART" id="SM00220">
    <property type="entry name" value="S_TKc"/>
    <property type="match status" value="1"/>
</dbReference>
<dbReference type="InterPro" id="IPR011009">
    <property type="entry name" value="Kinase-like_dom_sf"/>
</dbReference>
<proteinExistence type="predicted"/>
<dbReference type="InterPro" id="IPR051681">
    <property type="entry name" value="Ser/Thr_Kinases-Pseudokinases"/>
</dbReference>
<dbReference type="Gene3D" id="1.10.510.10">
    <property type="entry name" value="Transferase(Phosphotransferase) domain 1"/>
    <property type="match status" value="1"/>
</dbReference>
<dbReference type="GO" id="GO:0004674">
    <property type="term" value="F:protein serine/threonine kinase activity"/>
    <property type="evidence" value="ECO:0007669"/>
    <property type="project" value="TreeGrafter"/>
</dbReference>
<keyword evidence="4" id="KW-0067">ATP-binding</keyword>
<evidence type="ECO:0000256" key="2">
    <source>
        <dbReference type="ARBA" id="ARBA00022741"/>
    </source>
</evidence>
<dbReference type="PANTHER" id="PTHR44329">
    <property type="entry name" value="SERINE/THREONINE-PROTEIN KINASE TNNI3K-RELATED"/>
    <property type="match status" value="1"/>
</dbReference>
<dbReference type="PANTHER" id="PTHR44329:SF288">
    <property type="entry name" value="MITOGEN-ACTIVATED PROTEIN KINASE KINASE KINASE 20"/>
    <property type="match status" value="1"/>
</dbReference>
<dbReference type="EMBL" id="KZ857444">
    <property type="protein sequence ID" value="RDX44901.1"/>
    <property type="molecule type" value="Genomic_DNA"/>
</dbReference>
<evidence type="ECO:0000313" key="7">
    <source>
        <dbReference type="Proteomes" id="UP000256964"/>
    </source>
</evidence>
<dbReference type="Pfam" id="PF00069">
    <property type="entry name" value="Pkinase"/>
    <property type="match status" value="1"/>
</dbReference>
<name>A0A371CXA2_9APHY</name>
<evidence type="ECO:0000256" key="3">
    <source>
        <dbReference type="ARBA" id="ARBA00022777"/>
    </source>
</evidence>
<reference evidence="6 7" key="1">
    <citation type="journal article" date="2018" name="Biotechnol. Biofuels">
        <title>Integrative visual omics of the white-rot fungus Polyporus brumalis exposes the biotechnological potential of its oxidative enzymes for delignifying raw plant biomass.</title>
        <authorList>
            <person name="Miyauchi S."/>
            <person name="Rancon A."/>
            <person name="Drula E."/>
            <person name="Hage H."/>
            <person name="Chaduli D."/>
            <person name="Favel A."/>
            <person name="Grisel S."/>
            <person name="Henrissat B."/>
            <person name="Herpoel-Gimbert I."/>
            <person name="Ruiz-Duenas F.J."/>
            <person name="Chevret D."/>
            <person name="Hainaut M."/>
            <person name="Lin J."/>
            <person name="Wang M."/>
            <person name="Pangilinan J."/>
            <person name="Lipzen A."/>
            <person name="Lesage-Meessen L."/>
            <person name="Navarro D."/>
            <person name="Riley R."/>
            <person name="Grigoriev I.V."/>
            <person name="Zhou S."/>
            <person name="Raouche S."/>
            <person name="Rosso M.N."/>
        </authorList>
    </citation>
    <scope>NUCLEOTIDE SEQUENCE [LARGE SCALE GENOMIC DNA]</scope>
    <source>
        <strain evidence="6 7">BRFM 1820</strain>
    </source>
</reference>
<dbReference type="SUPFAM" id="SSF56112">
    <property type="entry name" value="Protein kinase-like (PK-like)"/>
    <property type="match status" value="1"/>
</dbReference>
<dbReference type="AlphaFoldDB" id="A0A371CXA2"/>
<protein>
    <submittedName>
        <fullName evidence="6">Kinase-like protein</fullName>
    </submittedName>
</protein>
<keyword evidence="1" id="KW-0808">Transferase</keyword>
<evidence type="ECO:0000256" key="1">
    <source>
        <dbReference type="ARBA" id="ARBA00022679"/>
    </source>
</evidence>
<accession>A0A371CXA2</accession>
<evidence type="ECO:0000313" key="6">
    <source>
        <dbReference type="EMBL" id="RDX44901.1"/>
    </source>
</evidence>
<feature type="domain" description="Protein kinase" evidence="5">
    <location>
        <begin position="171"/>
        <end position="435"/>
    </location>
</feature>
<keyword evidence="7" id="KW-1185">Reference proteome</keyword>
<evidence type="ECO:0000259" key="5">
    <source>
        <dbReference type="PROSITE" id="PS50011"/>
    </source>
</evidence>
<dbReference type="InterPro" id="IPR000719">
    <property type="entry name" value="Prot_kinase_dom"/>
</dbReference>
<dbReference type="CDD" id="cd00180">
    <property type="entry name" value="PKc"/>
    <property type="match status" value="1"/>
</dbReference>
<evidence type="ECO:0000256" key="4">
    <source>
        <dbReference type="ARBA" id="ARBA00022840"/>
    </source>
</evidence>
<dbReference type="PROSITE" id="PS50011">
    <property type="entry name" value="PROTEIN_KINASE_DOM"/>
    <property type="match status" value="1"/>
</dbReference>
<dbReference type="OrthoDB" id="3359770at2759"/>
<dbReference type="GO" id="GO:0005524">
    <property type="term" value="F:ATP binding"/>
    <property type="evidence" value="ECO:0007669"/>
    <property type="project" value="UniProtKB-KW"/>
</dbReference>
<keyword evidence="3" id="KW-0418">Kinase</keyword>
<dbReference type="STRING" id="139420.A0A371CXA2"/>
<organism evidence="6 7">
    <name type="scientific">Lentinus brumalis</name>
    <dbReference type="NCBI Taxonomy" id="2498619"/>
    <lineage>
        <taxon>Eukaryota</taxon>
        <taxon>Fungi</taxon>
        <taxon>Dikarya</taxon>
        <taxon>Basidiomycota</taxon>
        <taxon>Agaricomycotina</taxon>
        <taxon>Agaricomycetes</taxon>
        <taxon>Polyporales</taxon>
        <taxon>Polyporaceae</taxon>
        <taxon>Lentinus</taxon>
    </lineage>
</organism>
<gene>
    <name evidence="6" type="ORF">OH76DRAFT_1408700</name>
</gene>
<dbReference type="Proteomes" id="UP000256964">
    <property type="component" value="Unassembled WGS sequence"/>
</dbReference>
<sequence length="435" mass="48905">MDLDKAAEEPTKDGPVMFDYVEWWYEDELRPLLVVTVRCKFVTMAAPPGTRIVHTLWVGNAEHPEAAENAFLRWNAEGLGYEDDDAYRAAVDRFLRQRVYPALEALSPRVLQSAPHVPVFLASSSYESVTLRPELPDFLHDSQISWLQQLPLRSAFQPTAANIPYIAFDSIRAIDVFDTGSRGPLLVLMSDNRLAVSQCVPSLSMVTSPSGLSVIGRAVIHELDVLRSIPPHPHIIAPLAYITREVNGDTVICGYALKYCPGGCLSDMLQNVAVPQPRRIKWAYQMSSALRHIHHVAHTYHGDIKLNNVVLDEHDDAIFIDFEQCRTNEEGAPPELLADCTVVVGNDGRLHYEASQSGEPLVPLRQRDYPYGNWKDVPRAIEAGEVYTFGVALGELFQEGEVESGILQRCRHVDPNERPDFREVEQFFEAWYTSI</sequence>